<evidence type="ECO:0000256" key="7">
    <source>
        <dbReference type="ARBA" id="ARBA00022692"/>
    </source>
</evidence>
<feature type="compositionally biased region" description="Acidic residues" evidence="19">
    <location>
        <begin position="524"/>
        <end position="534"/>
    </location>
</feature>
<dbReference type="PROSITE" id="PS50847">
    <property type="entry name" value="GRAM_POS_ANCHORING"/>
    <property type="match status" value="1"/>
</dbReference>
<evidence type="ECO:0000256" key="16">
    <source>
        <dbReference type="ARBA" id="ARBA00023157"/>
    </source>
</evidence>
<evidence type="ECO:0000256" key="20">
    <source>
        <dbReference type="SAM" id="Phobius"/>
    </source>
</evidence>
<feature type="transmembrane region" description="Helical" evidence="20">
    <location>
        <begin position="567"/>
        <end position="587"/>
    </location>
</feature>
<dbReference type="GO" id="GO:0005975">
    <property type="term" value="P:carbohydrate metabolic process"/>
    <property type="evidence" value="ECO:0007669"/>
    <property type="project" value="UniProtKB-ARBA"/>
</dbReference>
<keyword evidence="14 20" id="KW-0472">Membrane</keyword>
<keyword evidence="15" id="KW-0829">Tyrosine-protein kinase</keyword>
<protein>
    <recommendedName>
        <fullName evidence="2">receptor protein-tyrosine kinase</fullName>
        <ecNumber evidence="2">2.7.10.1</ecNumber>
    </recommendedName>
</protein>
<keyword evidence="13" id="KW-0572">Peptidoglycan-anchor</keyword>
<evidence type="ECO:0000256" key="12">
    <source>
        <dbReference type="ARBA" id="ARBA00022989"/>
    </source>
</evidence>
<keyword evidence="9" id="KW-0547">Nucleotide-binding</keyword>
<dbReference type="Pfam" id="PF16640">
    <property type="entry name" value="Big_3_5"/>
    <property type="match status" value="2"/>
</dbReference>
<evidence type="ECO:0000256" key="10">
    <source>
        <dbReference type="ARBA" id="ARBA00022777"/>
    </source>
</evidence>
<dbReference type="GO" id="GO:0005524">
    <property type="term" value="F:ATP binding"/>
    <property type="evidence" value="ECO:0007669"/>
    <property type="project" value="UniProtKB-KW"/>
</dbReference>
<evidence type="ECO:0000256" key="17">
    <source>
        <dbReference type="ARBA" id="ARBA00023170"/>
    </source>
</evidence>
<dbReference type="AlphaFoldDB" id="A0A4Q7TY89"/>
<feature type="compositionally biased region" description="Pro residues" evidence="19">
    <location>
        <begin position="535"/>
        <end position="548"/>
    </location>
</feature>
<accession>A0A4Q7TY89</accession>
<evidence type="ECO:0000256" key="21">
    <source>
        <dbReference type="SAM" id="SignalP"/>
    </source>
</evidence>
<keyword evidence="4" id="KW-0134">Cell wall</keyword>
<keyword evidence="3" id="KW-1003">Cell membrane</keyword>
<keyword evidence="10" id="KW-0418">Kinase</keyword>
<feature type="compositionally biased region" description="Gly residues" evidence="19">
    <location>
        <begin position="183"/>
        <end position="195"/>
    </location>
</feature>
<keyword evidence="24" id="KW-1185">Reference proteome</keyword>
<feature type="domain" description="Gram-positive cocci surface proteins LPxTG" evidence="22">
    <location>
        <begin position="559"/>
        <end position="593"/>
    </location>
</feature>
<feature type="compositionally biased region" description="Gly residues" evidence="19">
    <location>
        <begin position="216"/>
        <end position="231"/>
    </location>
</feature>
<keyword evidence="12 20" id="KW-1133">Transmembrane helix</keyword>
<feature type="region of interest" description="Disordered" evidence="19">
    <location>
        <begin position="514"/>
        <end position="560"/>
    </location>
</feature>
<evidence type="ECO:0000256" key="9">
    <source>
        <dbReference type="ARBA" id="ARBA00022741"/>
    </source>
</evidence>
<evidence type="ECO:0000256" key="8">
    <source>
        <dbReference type="ARBA" id="ARBA00022729"/>
    </source>
</evidence>
<keyword evidence="18" id="KW-0325">Glycoprotein</keyword>
<evidence type="ECO:0000256" key="15">
    <source>
        <dbReference type="ARBA" id="ARBA00023137"/>
    </source>
</evidence>
<dbReference type="Proteomes" id="UP000291832">
    <property type="component" value="Unassembled WGS sequence"/>
</dbReference>
<keyword evidence="17" id="KW-0675">Receptor</keyword>
<evidence type="ECO:0000256" key="13">
    <source>
        <dbReference type="ARBA" id="ARBA00023088"/>
    </source>
</evidence>
<dbReference type="GO" id="GO:0004714">
    <property type="term" value="F:transmembrane receptor protein tyrosine kinase activity"/>
    <property type="evidence" value="ECO:0007669"/>
    <property type="project" value="UniProtKB-EC"/>
</dbReference>
<sequence>MHFMRQILSVTATVLLALAATGFAATPATATAAAADDPCTEANGTVTCVFPYTAEAVSWVVPTDVTEVTAMASGAQGGSISYFTYGGLGGRTTAQLPVSPGESLTVVSGGAGMTVRDCSTPAAFGGFNGGGSATVSSGGCVGAGGGGASDVRVGGTALSDRVLVAGGGGGAANVVFRSSPASGGAGGGLTGGTGGPVAVPAPSEGSPAGTDPVPLGGTGGDQTGGGSGLLGVGGAGVPFEATTGNDYLSSGGGGGGGYYGGGGGKPVKAAGTEGSPDPTTVVGGGGGSGYGPAGAVFETGVRSGDGEVVISYELAATTLTVLPSALTVLPGEPVTLSARLTSSAPRAEFTGDVEFFAGATSLGAASVVGGTATLLPLELPLGAHQITASYAGSAGNRSAISTGVEVRVAKAETAVAVDVPAGPVTVGDEITLAATVTGVDPTGTVEFFAGSASLGTIALDSAAASGTARAADTRAARLTTDAIAAGTQEISARYSGDALNAAATSAGVALTVTPASVIPPDPEPNPDPEPEPEPDPAPGVPTPAPAPGAAPGAPAGATLARTGDADAARLAALGLLAGGSGLALLLARRRTRV</sequence>
<evidence type="ECO:0000256" key="6">
    <source>
        <dbReference type="ARBA" id="ARBA00022679"/>
    </source>
</evidence>
<evidence type="ECO:0000256" key="14">
    <source>
        <dbReference type="ARBA" id="ARBA00023136"/>
    </source>
</evidence>
<evidence type="ECO:0000256" key="19">
    <source>
        <dbReference type="SAM" id="MobiDB-lite"/>
    </source>
</evidence>
<evidence type="ECO:0000256" key="4">
    <source>
        <dbReference type="ARBA" id="ARBA00022512"/>
    </source>
</evidence>
<evidence type="ECO:0000256" key="2">
    <source>
        <dbReference type="ARBA" id="ARBA00011902"/>
    </source>
</evidence>
<dbReference type="InterPro" id="IPR055163">
    <property type="entry name" value="ALK/LTK-like_GRD"/>
</dbReference>
<comment type="caution">
    <text evidence="23">The sequence shown here is derived from an EMBL/GenBank/DDBJ whole genome shotgun (WGS) entry which is preliminary data.</text>
</comment>
<evidence type="ECO:0000256" key="11">
    <source>
        <dbReference type="ARBA" id="ARBA00022840"/>
    </source>
</evidence>
<name>A0A4Q7TY89_9MICO</name>
<dbReference type="InterPro" id="IPR019931">
    <property type="entry name" value="LPXTG_anchor"/>
</dbReference>
<keyword evidence="16" id="KW-1015">Disulfide bond</keyword>
<evidence type="ECO:0000313" key="24">
    <source>
        <dbReference type="Proteomes" id="UP000291832"/>
    </source>
</evidence>
<organism evidence="23 24">
    <name type="scientific">Leucobacter luti</name>
    <dbReference type="NCBI Taxonomy" id="340320"/>
    <lineage>
        <taxon>Bacteria</taxon>
        <taxon>Bacillati</taxon>
        <taxon>Actinomycetota</taxon>
        <taxon>Actinomycetes</taxon>
        <taxon>Micrococcales</taxon>
        <taxon>Microbacteriaceae</taxon>
        <taxon>Leucobacter</taxon>
    </lineage>
</organism>
<keyword evidence="7 20" id="KW-0812">Transmembrane</keyword>
<keyword evidence="6" id="KW-0808">Transferase</keyword>
<feature type="compositionally biased region" description="Low complexity" evidence="19">
    <location>
        <begin position="549"/>
        <end position="560"/>
    </location>
</feature>
<feature type="region of interest" description="Disordered" evidence="19">
    <location>
        <begin position="183"/>
        <end position="231"/>
    </location>
</feature>
<dbReference type="OrthoDB" id="4823000at2"/>
<evidence type="ECO:0000256" key="3">
    <source>
        <dbReference type="ARBA" id="ARBA00022475"/>
    </source>
</evidence>
<dbReference type="Pfam" id="PF12810">
    <property type="entry name" value="ALK_LTK_GRD"/>
    <property type="match status" value="1"/>
</dbReference>
<dbReference type="InterPro" id="IPR032109">
    <property type="entry name" value="Big_3_5"/>
</dbReference>
<keyword evidence="5" id="KW-0964">Secreted</keyword>
<dbReference type="InterPro" id="IPR013783">
    <property type="entry name" value="Ig-like_fold"/>
</dbReference>
<evidence type="ECO:0000313" key="23">
    <source>
        <dbReference type="EMBL" id="RZT66125.1"/>
    </source>
</evidence>
<feature type="signal peptide" evidence="21">
    <location>
        <begin position="1"/>
        <end position="24"/>
    </location>
</feature>
<gene>
    <name evidence="23" type="ORF">EV139_1551</name>
</gene>
<evidence type="ECO:0000259" key="22">
    <source>
        <dbReference type="PROSITE" id="PS50847"/>
    </source>
</evidence>
<dbReference type="EC" id="2.7.10.1" evidence="2"/>
<feature type="chain" id="PRO_5039246920" description="receptor protein-tyrosine kinase" evidence="21">
    <location>
        <begin position="25"/>
        <end position="593"/>
    </location>
</feature>
<proteinExistence type="predicted"/>
<keyword evidence="8 21" id="KW-0732">Signal</keyword>
<keyword evidence="11" id="KW-0067">ATP-binding</keyword>
<reference evidence="23 24" key="1">
    <citation type="journal article" date="2015" name="Stand. Genomic Sci.">
        <title>Genomic Encyclopedia of Bacterial and Archaeal Type Strains, Phase III: the genomes of soil and plant-associated and newly described type strains.</title>
        <authorList>
            <person name="Whitman W.B."/>
            <person name="Woyke T."/>
            <person name="Klenk H.P."/>
            <person name="Zhou Y."/>
            <person name="Lilburn T.G."/>
            <person name="Beck B.J."/>
            <person name="De Vos P."/>
            <person name="Vandamme P."/>
            <person name="Eisen J.A."/>
            <person name="Garrity G."/>
            <person name="Hugenholtz P."/>
            <person name="Kyrpides N.C."/>
        </authorList>
    </citation>
    <scope>NUCLEOTIDE SEQUENCE [LARGE SCALE GENOMIC DNA]</scope>
    <source>
        <strain evidence="23 24">RF6</strain>
    </source>
</reference>
<dbReference type="GO" id="GO:0005886">
    <property type="term" value="C:plasma membrane"/>
    <property type="evidence" value="ECO:0007669"/>
    <property type="project" value="UniProtKB-SubCell"/>
</dbReference>
<comment type="subcellular location">
    <subcellularLocation>
        <location evidence="1">Cell membrane</location>
        <topology evidence="1">Single-pass type I membrane protein</topology>
    </subcellularLocation>
</comment>
<evidence type="ECO:0000256" key="5">
    <source>
        <dbReference type="ARBA" id="ARBA00022525"/>
    </source>
</evidence>
<evidence type="ECO:0000256" key="1">
    <source>
        <dbReference type="ARBA" id="ARBA00004251"/>
    </source>
</evidence>
<evidence type="ECO:0000256" key="18">
    <source>
        <dbReference type="ARBA" id="ARBA00023180"/>
    </source>
</evidence>
<dbReference type="Gene3D" id="2.60.40.10">
    <property type="entry name" value="Immunoglobulins"/>
    <property type="match status" value="2"/>
</dbReference>
<dbReference type="EMBL" id="SHKI01000004">
    <property type="protein sequence ID" value="RZT66125.1"/>
    <property type="molecule type" value="Genomic_DNA"/>
</dbReference>